<evidence type="ECO:0000256" key="5">
    <source>
        <dbReference type="ARBA" id="ARBA00023136"/>
    </source>
</evidence>
<dbReference type="Proteomes" id="UP000199771">
    <property type="component" value="Unassembled WGS sequence"/>
</dbReference>
<feature type="transmembrane region" description="Helical" evidence="6">
    <location>
        <begin position="134"/>
        <end position="153"/>
    </location>
</feature>
<reference evidence="7 8" key="1">
    <citation type="submission" date="2016-10" db="EMBL/GenBank/DDBJ databases">
        <authorList>
            <person name="de Groot N.N."/>
        </authorList>
    </citation>
    <scope>NUCLEOTIDE SEQUENCE [LARGE SCALE GENOMIC DNA]</scope>
    <source>
        <strain evidence="7 8">DSM 23609</strain>
    </source>
</reference>
<keyword evidence="8" id="KW-1185">Reference proteome</keyword>
<feature type="transmembrane region" description="Helical" evidence="6">
    <location>
        <begin position="55"/>
        <end position="72"/>
    </location>
</feature>
<organism evidence="7 8">
    <name type="scientific">Fontimonas thermophila</name>
    <dbReference type="NCBI Taxonomy" id="1076937"/>
    <lineage>
        <taxon>Bacteria</taxon>
        <taxon>Pseudomonadati</taxon>
        <taxon>Pseudomonadota</taxon>
        <taxon>Gammaproteobacteria</taxon>
        <taxon>Nevskiales</taxon>
        <taxon>Nevskiaceae</taxon>
        <taxon>Fontimonas</taxon>
    </lineage>
</organism>
<evidence type="ECO:0000256" key="3">
    <source>
        <dbReference type="ARBA" id="ARBA00022692"/>
    </source>
</evidence>
<dbReference type="RefSeq" id="WP_091530007.1">
    <property type="nucleotide sequence ID" value="NZ_FOOC01000001.1"/>
</dbReference>
<protein>
    <submittedName>
        <fullName evidence="7">Uncharacterized membrane protein YhhN</fullName>
    </submittedName>
</protein>
<gene>
    <name evidence="7" type="ORF">SAMN04488120_101114</name>
</gene>
<feature type="transmembrane region" description="Helical" evidence="6">
    <location>
        <begin position="77"/>
        <end position="96"/>
    </location>
</feature>
<feature type="transmembrane region" description="Helical" evidence="6">
    <location>
        <begin position="191"/>
        <end position="212"/>
    </location>
</feature>
<dbReference type="GO" id="GO:0016787">
    <property type="term" value="F:hydrolase activity"/>
    <property type="evidence" value="ECO:0007669"/>
    <property type="project" value="TreeGrafter"/>
</dbReference>
<dbReference type="OrthoDB" id="5592477at2"/>
<keyword evidence="5 6" id="KW-0472">Membrane</keyword>
<evidence type="ECO:0000256" key="4">
    <source>
        <dbReference type="ARBA" id="ARBA00022989"/>
    </source>
</evidence>
<feature type="transmembrane region" description="Helical" evidence="6">
    <location>
        <begin position="108"/>
        <end position="127"/>
    </location>
</feature>
<dbReference type="InterPro" id="IPR012506">
    <property type="entry name" value="TMEM86B-like"/>
</dbReference>
<comment type="subcellular location">
    <subcellularLocation>
        <location evidence="1">Membrane</location>
        <topology evidence="1">Multi-pass membrane protein</topology>
    </subcellularLocation>
</comment>
<dbReference type="AlphaFoldDB" id="A0A1I2H1S6"/>
<proteinExistence type="inferred from homology"/>
<evidence type="ECO:0000313" key="8">
    <source>
        <dbReference type="Proteomes" id="UP000199771"/>
    </source>
</evidence>
<evidence type="ECO:0000256" key="1">
    <source>
        <dbReference type="ARBA" id="ARBA00004141"/>
    </source>
</evidence>
<evidence type="ECO:0000313" key="7">
    <source>
        <dbReference type="EMBL" id="SFF24045.1"/>
    </source>
</evidence>
<dbReference type="STRING" id="1076937.SAMN04488120_101114"/>
<keyword evidence="4 6" id="KW-1133">Transmembrane helix</keyword>
<comment type="similarity">
    <text evidence="2">Belongs to the TMEM86 family.</text>
</comment>
<name>A0A1I2H1S6_9GAMM</name>
<dbReference type="Pfam" id="PF07947">
    <property type="entry name" value="YhhN"/>
    <property type="match status" value="1"/>
</dbReference>
<dbReference type="EMBL" id="FOOC01000001">
    <property type="protein sequence ID" value="SFF24045.1"/>
    <property type="molecule type" value="Genomic_DNA"/>
</dbReference>
<keyword evidence="3 6" id="KW-0812">Transmembrane</keyword>
<dbReference type="GO" id="GO:0016020">
    <property type="term" value="C:membrane"/>
    <property type="evidence" value="ECO:0007669"/>
    <property type="project" value="UniProtKB-SubCell"/>
</dbReference>
<sequence>MLTMLGGAAAASAFAAIVADWNESRPKVFYLLKPLTTILIAAIAAQAPASAYRDWLLAGLVLSLLGDIFLMFDRTAFFIGGLASFLLAHLVFMWAFVHGLSAPVLPPWAWGFVAYGVVFAAILLPRAGALKLPVLVYGAVLTAMAVTAAMRAATLGDTGARLALAGAVLFVLSDSALGARKFIAPYPGAQGLILSTYWAAIGLIAASALYVAA</sequence>
<dbReference type="PANTHER" id="PTHR31885:SF6">
    <property type="entry name" value="GH04784P"/>
    <property type="match status" value="1"/>
</dbReference>
<evidence type="ECO:0000256" key="2">
    <source>
        <dbReference type="ARBA" id="ARBA00007375"/>
    </source>
</evidence>
<evidence type="ECO:0000256" key="6">
    <source>
        <dbReference type="SAM" id="Phobius"/>
    </source>
</evidence>
<accession>A0A1I2H1S6</accession>
<dbReference type="PANTHER" id="PTHR31885">
    <property type="entry name" value="GH04784P"/>
    <property type="match status" value="1"/>
</dbReference>